<evidence type="ECO:0000313" key="3">
    <source>
        <dbReference type="Proteomes" id="UP001295444"/>
    </source>
</evidence>
<sequence>MLRTPPHTQVNPGKIYMPHAVCDGAQQPRSGATGRAKAAREWKRARAHYVLSESDDEGDEGSDDHYSDPYGDLISDDEGLLGTQFPSAPTPATAQSEVLGADAVCDTTLFDPDNLRHPRSSEWEPSEHIAQNLALRVRKSLSQKGRNKLRAKCPIPIIPDAVAKNPKVDPQIVQFLAKTSWKPKKGLDHSLQNCQDKFLDTLGPVTKFSSGTIGL</sequence>
<feature type="region of interest" description="Disordered" evidence="1">
    <location>
        <begin position="51"/>
        <end position="70"/>
    </location>
</feature>
<name>A0AAD1VNU2_PELCU</name>
<keyword evidence="3" id="KW-1185">Reference proteome</keyword>
<feature type="compositionally biased region" description="Acidic residues" evidence="1">
    <location>
        <begin position="53"/>
        <end position="62"/>
    </location>
</feature>
<dbReference type="EMBL" id="OW240912">
    <property type="protein sequence ID" value="CAH2222299.1"/>
    <property type="molecule type" value="Genomic_DNA"/>
</dbReference>
<protein>
    <submittedName>
        <fullName evidence="2">Uncharacterized protein</fullName>
    </submittedName>
</protein>
<gene>
    <name evidence="2" type="ORF">PECUL_23A052276</name>
</gene>
<dbReference type="Proteomes" id="UP001295444">
    <property type="component" value="Chromosome 01"/>
</dbReference>
<dbReference type="AlphaFoldDB" id="A0AAD1VNU2"/>
<accession>A0AAD1VNU2</accession>
<evidence type="ECO:0000313" key="2">
    <source>
        <dbReference type="EMBL" id="CAH2222299.1"/>
    </source>
</evidence>
<proteinExistence type="predicted"/>
<organism evidence="2 3">
    <name type="scientific">Pelobates cultripes</name>
    <name type="common">Western spadefoot toad</name>
    <dbReference type="NCBI Taxonomy" id="61616"/>
    <lineage>
        <taxon>Eukaryota</taxon>
        <taxon>Metazoa</taxon>
        <taxon>Chordata</taxon>
        <taxon>Craniata</taxon>
        <taxon>Vertebrata</taxon>
        <taxon>Euteleostomi</taxon>
        <taxon>Amphibia</taxon>
        <taxon>Batrachia</taxon>
        <taxon>Anura</taxon>
        <taxon>Pelobatoidea</taxon>
        <taxon>Pelobatidae</taxon>
        <taxon>Pelobates</taxon>
    </lineage>
</organism>
<evidence type="ECO:0000256" key="1">
    <source>
        <dbReference type="SAM" id="MobiDB-lite"/>
    </source>
</evidence>
<reference evidence="2" key="1">
    <citation type="submission" date="2022-03" db="EMBL/GenBank/DDBJ databases">
        <authorList>
            <person name="Alioto T."/>
            <person name="Alioto T."/>
            <person name="Gomez Garrido J."/>
        </authorList>
    </citation>
    <scope>NUCLEOTIDE SEQUENCE</scope>
</reference>